<accession>A0A914XYS9</accession>
<keyword evidence="1" id="KW-1185">Reference proteome</keyword>
<name>A0A914XYS9_9BILA</name>
<evidence type="ECO:0000313" key="1">
    <source>
        <dbReference type="Proteomes" id="UP000887577"/>
    </source>
</evidence>
<proteinExistence type="predicted"/>
<protein>
    <submittedName>
        <fullName evidence="2">Apea-like HEPN domain-containing protein</fullName>
    </submittedName>
</protein>
<reference evidence="2" key="1">
    <citation type="submission" date="2022-11" db="UniProtKB">
        <authorList>
            <consortium name="WormBaseParasite"/>
        </authorList>
    </citation>
    <scope>IDENTIFICATION</scope>
</reference>
<organism evidence="1 2">
    <name type="scientific">Panagrolaimus superbus</name>
    <dbReference type="NCBI Taxonomy" id="310955"/>
    <lineage>
        <taxon>Eukaryota</taxon>
        <taxon>Metazoa</taxon>
        <taxon>Ecdysozoa</taxon>
        <taxon>Nematoda</taxon>
        <taxon>Chromadorea</taxon>
        <taxon>Rhabditida</taxon>
        <taxon>Tylenchina</taxon>
        <taxon>Panagrolaimomorpha</taxon>
        <taxon>Panagrolaimoidea</taxon>
        <taxon>Panagrolaimidae</taxon>
        <taxon>Panagrolaimus</taxon>
    </lineage>
</organism>
<sequence>MKKIRNEIFHGKPELTFDKFTAYWNGLTDILIKLGESESEIEDFKENLMKIGDSNVENVKLKFNMLKVIYADRSAAYLMLKDKNS</sequence>
<dbReference type="AlphaFoldDB" id="A0A914XYS9"/>
<dbReference type="WBParaSite" id="PSU_v2.g10841.t1">
    <property type="protein sequence ID" value="PSU_v2.g10841.t1"/>
    <property type="gene ID" value="PSU_v2.g10841"/>
</dbReference>
<evidence type="ECO:0000313" key="2">
    <source>
        <dbReference type="WBParaSite" id="PSU_v2.g10841.t1"/>
    </source>
</evidence>
<dbReference type="Proteomes" id="UP000887577">
    <property type="component" value="Unplaced"/>
</dbReference>